<protein>
    <recommendedName>
        <fullName evidence="6">F-box domain-containing protein</fullName>
    </recommendedName>
</protein>
<dbReference type="EMBL" id="NAJP01000099">
    <property type="protein sequence ID" value="TKA30909.1"/>
    <property type="molecule type" value="Genomic_DNA"/>
</dbReference>
<dbReference type="EMBL" id="JASUXU010000003">
    <property type="protein sequence ID" value="KAK0326863.1"/>
    <property type="molecule type" value="Genomic_DNA"/>
</dbReference>
<comment type="caution">
    <text evidence="3">The sequence shown here is derived from an EMBL/GenBank/DDBJ whole genome shotgun (WGS) entry which is preliminary data.</text>
</comment>
<accession>A0A4V5N736</accession>
<evidence type="ECO:0000313" key="2">
    <source>
        <dbReference type="EMBL" id="KAK1003034.1"/>
    </source>
</evidence>
<dbReference type="OrthoDB" id="3885851at2759"/>
<evidence type="ECO:0000313" key="3">
    <source>
        <dbReference type="EMBL" id="TKA30909.1"/>
    </source>
</evidence>
<reference evidence="2" key="3">
    <citation type="submission" date="2023-06" db="EMBL/GenBank/DDBJ databases">
        <title>Black Yeasts Isolated from many extreme environments.</title>
        <authorList>
            <person name="Coleine C."/>
            <person name="Stajich J.E."/>
            <person name="Selbmann L."/>
        </authorList>
    </citation>
    <scope>NUCLEOTIDE SEQUENCE</scope>
    <source>
        <strain evidence="2">CCFEE 5200</strain>
    </source>
</reference>
<evidence type="ECO:0000313" key="1">
    <source>
        <dbReference type="EMBL" id="KAK0326863.1"/>
    </source>
</evidence>
<sequence length="234" mass="26994">MEPPNPIERVFATIELLEHILSFLLEDLCRIQYDEDPRSVRTYANNDTLLHLLHCSEVNRTWSQCIRGSSLLQRALYLHPEQTLERTWDLFAVNPEENATPTSCPAPVLNPVIQTLFKTYHFRYWHLRPEVSGGRHCAYLIITRRDLPDLTARSQTGQGRTISRMLLSQPPCTVLEARIWEDRDETRDYVGRTAVLKEPVISCQEGLTLGHVHEGVRRMFGEYPDVAAIKLMTV</sequence>
<name>A0A4V5N736_9PEZI</name>
<reference evidence="3 4" key="1">
    <citation type="submission" date="2017-03" db="EMBL/GenBank/DDBJ databases">
        <title>Genomes of endolithic fungi from Antarctica.</title>
        <authorList>
            <person name="Coleine C."/>
            <person name="Masonjones S."/>
            <person name="Stajich J.E."/>
        </authorList>
    </citation>
    <scope>NUCLEOTIDE SEQUENCE [LARGE SCALE GENOMIC DNA]</scope>
    <source>
        <strain evidence="3 4">CCFEE 5311</strain>
    </source>
</reference>
<dbReference type="Proteomes" id="UP001168146">
    <property type="component" value="Unassembled WGS sequence"/>
</dbReference>
<gene>
    <name evidence="3" type="ORF">B0A54_14517</name>
    <name evidence="1" type="ORF">LTR82_001623</name>
    <name evidence="2" type="ORF">LTR91_004825</name>
</gene>
<evidence type="ECO:0000313" key="4">
    <source>
        <dbReference type="Proteomes" id="UP000310066"/>
    </source>
</evidence>
<reference evidence="1" key="2">
    <citation type="submission" date="2021-12" db="EMBL/GenBank/DDBJ databases">
        <title>Black yeast isolated from Biological Soil Crust.</title>
        <authorList>
            <person name="Kurbessoian T."/>
        </authorList>
    </citation>
    <scope>NUCLEOTIDE SEQUENCE</scope>
    <source>
        <strain evidence="1">CCFEE 5208</strain>
    </source>
</reference>
<dbReference type="Proteomes" id="UP001175353">
    <property type="component" value="Unassembled WGS sequence"/>
</dbReference>
<dbReference type="EMBL" id="JAUJLE010000029">
    <property type="protein sequence ID" value="KAK1003034.1"/>
    <property type="molecule type" value="Genomic_DNA"/>
</dbReference>
<keyword evidence="5" id="KW-1185">Reference proteome</keyword>
<evidence type="ECO:0000313" key="5">
    <source>
        <dbReference type="Proteomes" id="UP001175353"/>
    </source>
</evidence>
<proteinExistence type="predicted"/>
<dbReference type="Proteomes" id="UP000310066">
    <property type="component" value="Unassembled WGS sequence"/>
</dbReference>
<organism evidence="3 4">
    <name type="scientific">Friedmanniomyces endolithicus</name>
    <dbReference type="NCBI Taxonomy" id="329885"/>
    <lineage>
        <taxon>Eukaryota</taxon>
        <taxon>Fungi</taxon>
        <taxon>Dikarya</taxon>
        <taxon>Ascomycota</taxon>
        <taxon>Pezizomycotina</taxon>
        <taxon>Dothideomycetes</taxon>
        <taxon>Dothideomycetidae</taxon>
        <taxon>Mycosphaerellales</taxon>
        <taxon>Teratosphaeriaceae</taxon>
        <taxon>Friedmanniomyces</taxon>
    </lineage>
</organism>
<evidence type="ECO:0008006" key="6">
    <source>
        <dbReference type="Google" id="ProtNLM"/>
    </source>
</evidence>
<dbReference type="AlphaFoldDB" id="A0A4V5N736"/>